<reference evidence="1" key="1">
    <citation type="submission" date="2022-07" db="EMBL/GenBank/DDBJ databases">
        <title>Phylogenomic reconstructions and comparative analyses of Kickxellomycotina fungi.</title>
        <authorList>
            <person name="Reynolds N.K."/>
            <person name="Stajich J.E."/>
            <person name="Barry K."/>
            <person name="Grigoriev I.V."/>
            <person name="Crous P."/>
            <person name="Smith M.E."/>
        </authorList>
    </citation>
    <scope>NUCLEOTIDE SEQUENCE</scope>
    <source>
        <strain evidence="1">NRRL 5244</strain>
    </source>
</reference>
<dbReference type="Proteomes" id="UP001150603">
    <property type="component" value="Unassembled WGS sequence"/>
</dbReference>
<organism evidence="1 2">
    <name type="scientific">Linderina macrospora</name>
    <dbReference type="NCBI Taxonomy" id="4868"/>
    <lineage>
        <taxon>Eukaryota</taxon>
        <taxon>Fungi</taxon>
        <taxon>Fungi incertae sedis</taxon>
        <taxon>Zoopagomycota</taxon>
        <taxon>Kickxellomycotina</taxon>
        <taxon>Kickxellomycetes</taxon>
        <taxon>Kickxellales</taxon>
        <taxon>Kickxellaceae</taxon>
        <taxon>Linderina</taxon>
    </lineage>
</organism>
<name>A0ACC1J1B3_9FUNG</name>
<evidence type="ECO:0000313" key="2">
    <source>
        <dbReference type="Proteomes" id="UP001150603"/>
    </source>
</evidence>
<gene>
    <name evidence="1" type="primary">rpl13</name>
    <name evidence="1" type="ORF">FBU59_005892</name>
</gene>
<sequence length="223" mass="25041">TMLTKQIASAHLRKEWDLRIKTHFNQPGQKLRRRRARFAKAAKIAPRPIEALRPVVRCPTIKYNRKVRAGRGFTKEELKVRIADTKMGQHRGCVNAAGLTAKYAATVGIAVDYRRRNRSEESLSANVERLKAYVAKLVVLPRNAKKRSAEDVEAYKNAVQARGQAVPITDSYVAEAPRAVTAEEKKAKAFVTLREARGVYKVRGIVEKRKALLAEEAANKAKK</sequence>
<keyword evidence="2" id="KW-1185">Reference proteome</keyword>
<keyword evidence="1" id="KW-0687">Ribonucleoprotein</keyword>
<comment type="caution">
    <text evidence="1">The sequence shown here is derived from an EMBL/GenBank/DDBJ whole genome shotgun (WGS) entry which is preliminary data.</text>
</comment>
<keyword evidence="1" id="KW-0689">Ribosomal protein</keyword>
<evidence type="ECO:0000313" key="1">
    <source>
        <dbReference type="EMBL" id="KAJ1933848.1"/>
    </source>
</evidence>
<accession>A0ACC1J1B3</accession>
<dbReference type="EMBL" id="JANBPW010004894">
    <property type="protein sequence ID" value="KAJ1933848.1"/>
    <property type="molecule type" value="Genomic_DNA"/>
</dbReference>
<protein>
    <submittedName>
        <fullName evidence="1">60S ribosomal protein L13</fullName>
    </submittedName>
</protein>
<proteinExistence type="predicted"/>
<feature type="non-terminal residue" evidence="1">
    <location>
        <position position="1"/>
    </location>
</feature>